<accession>A0A3P6GDE4</accession>
<name>A0A3P6GDE4_BRAOL</name>
<protein>
    <submittedName>
        <fullName evidence="1">Uncharacterized protein</fullName>
    </submittedName>
</protein>
<proteinExistence type="predicted"/>
<gene>
    <name evidence="1" type="ORF">BOLC6T38963H</name>
</gene>
<sequence>MIMSIISTKYCASPRILQDMQHSSLITIKYSHWELNLKHGDSSTVEFLTALGVMVCVLMDLCTTLRARTQELCV</sequence>
<organism evidence="1">
    <name type="scientific">Brassica oleracea</name>
    <name type="common">Wild cabbage</name>
    <dbReference type="NCBI Taxonomy" id="3712"/>
    <lineage>
        <taxon>Eukaryota</taxon>
        <taxon>Viridiplantae</taxon>
        <taxon>Streptophyta</taxon>
        <taxon>Embryophyta</taxon>
        <taxon>Tracheophyta</taxon>
        <taxon>Spermatophyta</taxon>
        <taxon>Magnoliopsida</taxon>
        <taxon>eudicotyledons</taxon>
        <taxon>Gunneridae</taxon>
        <taxon>Pentapetalae</taxon>
        <taxon>rosids</taxon>
        <taxon>malvids</taxon>
        <taxon>Brassicales</taxon>
        <taxon>Brassicaceae</taxon>
        <taxon>Brassiceae</taxon>
        <taxon>Brassica</taxon>
    </lineage>
</organism>
<evidence type="ECO:0000313" key="1">
    <source>
        <dbReference type="EMBL" id="VDD63510.1"/>
    </source>
</evidence>
<reference evidence="1" key="1">
    <citation type="submission" date="2018-11" db="EMBL/GenBank/DDBJ databases">
        <authorList>
            <consortium name="Genoscope - CEA"/>
            <person name="William W."/>
        </authorList>
    </citation>
    <scope>NUCLEOTIDE SEQUENCE</scope>
</reference>
<dbReference type="EMBL" id="LR031880">
    <property type="protein sequence ID" value="VDD63510.1"/>
    <property type="molecule type" value="Genomic_DNA"/>
</dbReference>
<dbReference type="AlphaFoldDB" id="A0A3P6GDE4"/>